<sequence>MAFDHRQILSLLDDLMKPISTVK</sequence>
<reference evidence="1" key="1">
    <citation type="submission" date="2021-02" db="EMBL/GenBank/DDBJ databases">
        <authorList>
            <person name="Nowell W R."/>
        </authorList>
    </citation>
    <scope>NUCLEOTIDE SEQUENCE</scope>
</reference>
<protein>
    <submittedName>
        <fullName evidence="1">Uncharacterized protein</fullName>
    </submittedName>
</protein>
<gene>
    <name evidence="1" type="ORF">KXQ929_LOCUS30266</name>
</gene>
<proteinExistence type="predicted"/>
<accession>A0A819QVG0</accession>
<feature type="non-terminal residue" evidence="1">
    <location>
        <position position="23"/>
    </location>
</feature>
<comment type="caution">
    <text evidence="1">The sequence shown here is derived from an EMBL/GenBank/DDBJ whole genome shotgun (WGS) entry which is preliminary data.</text>
</comment>
<dbReference type="Proteomes" id="UP000663868">
    <property type="component" value="Unassembled WGS sequence"/>
</dbReference>
<evidence type="ECO:0000313" key="2">
    <source>
        <dbReference type="Proteomes" id="UP000663868"/>
    </source>
</evidence>
<evidence type="ECO:0000313" key="1">
    <source>
        <dbReference type="EMBL" id="CAF4030728.1"/>
    </source>
</evidence>
<organism evidence="1 2">
    <name type="scientific">Adineta steineri</name>
    <dbReference type="NCBI Taxonomy" id="433720"/>
    <lineage>
        <taxon>Eukaryota</taxon>
        <taxon>Metazoa</taxon>
        <taxon>Spiralia</taxon>
        <taxon>Gnathifera</taxon>
        <taxon>Rotifera</taxon>
        <taxon>Eurotatoria</taxon>
        <taxon>Bdelloidea</taxon>
        <taxon>Adinetida</taxon>
        <taxon>Adinetidae</taxon>
        <taxon>Adineta</taxon>
    </lineage>
</organism>
<name>A0A819QVG0_9BILA</name>
<dbReference type="AlphaFoldDB" id="A0A819QVG0"/>
<dbReference type="EMBL" id="CAJOBB010003265">
    <property type="protein sequence ID" value="CAF4030728.1"/>
    <property type="molecule type" value="Genomic_DNA"/>
</dbReference>